<protein>
    <recommendedName>
        <fullName evidence="3">Replication-associated protein G2P N-terminal domain-containing protein</fullName>
    </recommendedName>
</protein>
<dbReference type="AlphaFoldDB" id="A0A437L0K0"/>
<dbReference type="EMBL" id="SACJ01000002">
    <property type="protein sequence ID" value="RVT78549.1"/>
    <property type="molecule type" value="Genomic_DNA"/>
</dbReference>
<dbReference type="Proteomes" id="UP000285211">
    <property type="component" value="Unassembled WGS sequence"/>
</dbReference>
<accession>A0A437L0K0</accession>
<sequence>MIDFLKLETYTISQIDYFKNHILLNWVSDTDKINIYDNEVITTKKVKQYKGIYFCFYSNKLEIRFKPHYYFNDNLHNANDFSIIDCINTIIEVKNVLKIDLQAFKVVNIEYGLNCISPIDIKDLITYLAYHEKNEFRTDIELAYSKKSYSVSAKGTANEYKIIKAYAKGLQFPNNAHINTFRFEVKSKKSRFINPLGINTAKDLLNSAIYLALTESLIKEFEKVLILDCATDYKSLTQKEQNKIAKYNNPMEWYKINNSSNRNSFSKNKTAYHKLTDKVPNNLKNQLWQIIYDKLEELKKGAISQPKDIIKKGADSQLYNRGICTYNETTIDTAKTSICKVTGLNLCDEKEGAKYALTATLKKLKETNPETFELIKLNLLSKSRCKPKFEQSEISHLTKQIRNQYFNSFKIKQKGYNQPVNYFQHSQLNILTQLGI</sequence>
<evidence type="ECO:0008006" key="3">
    <source>
        <dbReference type="Google" id="ProtNLM"/>
    </source>
</evidence>
<keyword evidence="2" id="KW-1185">Reference proteome</keyword>
<dbReference type="RefSeq" id="WP_128193750.1">
    <property type="nucleotide sequence ID" value="NZ_SACJ01000002.1"/>
</dbReference>
<reference evidence="1 2" key="1">
    <citation type="submission" date="2019-01" db="EMBL/GenBank/DDBJ databases">
        <authorList>
            <person name="Chen W.-M."/>
        </authorList>
    </citation>
    <scope>NUCLEOTIDE SEQUENCE [LARGE SCALE GENOMIC DNA]</scope>
    <source>
        <strain evidence="1 2">BBQ-12</strain>
    </source>
</reference>
<dbReference type="OrthoDB" id="795069at2"/>
<gene>
    <name evidence="1" type="ORF">EOD40_04760</name>
</gene>
<proteinExistence type="predicted"/>
<comment type="caution">
    <text evidence="1">The sequence shown here is derived from an EMBL/GenBank/DDBJ whole genome shotgun (WGS) entry which is preliminary data.</text>
</comment>
<evidence type="ECO:0000313" key="1">
    <source>
        <dbReference type="EMBL" id="RVT78549.1"/>
    </source>
</evidence>
<evidence type="ECO:0000313" key="2">
    <source>
        <dbReference type="Proteomes" id="UP000285211"/>
    </source>
</evidence>
<organism evidence="1 2">
    <name type="scientific">Flavobacterium sufflavum</name>
    <dbReference type="NCBI Taxonomy" id="1921138"/>
    <lineage>
        <taxon>Bacteria</taxon>
        <taxon>Pseudomonadati</taxon>
        <taxon>Bacteroidota</taxon>
        <taxon>Flavobacteriia</taxon>
        <taxon>Flavobacteriales</taxon>
        <taxon>Flavobacteriaceae</taxon>
        <taxon>Flavobacterium</taxon>
    </lineage>
</organism>
<name>A0A437L0K0_9FLAO</name>